<dbReference type="FunFam" id="3.30.1490.490:FF:000001">
    <property type="entry name" value="cell growth-regulating nucleolar protein-like"/>
    <property type="match status" value="1"/>
</dbReference>
<keyword evidence="3" id="KW-0677">Repeat</keyword>
<accession>A0A1Y1XIQ4</accession>
<evidence type="ECO:0000256" key="3">
    <source>
        <dbReference type="ARBA" id="ARBA00022737"/>
    </source>
</evidence>
<keyword evidence="5" id="KW-0862">Zinc</keyword>
<feature type="region of interest" description="Disordered" evidence="9">
    <location>
        <begin position="62"/>
        <end position="146"/>
    </location>
</feature>
<dbReference type="STRING" id="1754192.A0A1Y1XIQ4"/>
<dbReference type="AlphaFoldDB" id="A0A1Y1XIQ4"/>
<dbReference type="GO" id="GO:0003677">
    <property type="term" value="F:DNA binding"/>
    <property type="evidence" value="ECO:0007669"/>
    <property type="project" value="InterPro"/>
</dbReference>
<name>A0A1Y1XIQ4_9FUNG</name>
<evidence type="ECO:0000256" key="6">
    <source>
        <dbReference type="ARBA" id="ARBA00023242"/>
    </source>
</evidence>
<dbReference type="InterPro" id="IPR039999">
    <property type="entry name" value="LYAR"/>
</dbReference>
<keyword evidence="2" id="KW-0479">Metal-binding</keyword>
<keyword evidence="4 8" id="KW-0863">Zinc-finger</keyword>
<evidence type="ECO:0000256" key="2">
    <source>
        <dbReference type="ARBA" id="ARBA00022723"/>
    </source>
</evidence>
<dbReference type="Proteomes" id="UP000193944">
    <property type="component" value="Unassembled WGS sequence"/>
</dbReference>
<dbReference type="GO" id="GO:0008270">
    <property type="term" value="F:zinc ion binding"/>
    <property type="evidence" value="ECO:0007669"/>
    <property type="project" value="UniProtKB-KW"/>
</dbReference>
<sequence length="210" mass="24440">MVSFVCEYCQETLKKNKLDQHANRCYNAQFTCIDCGTTFSGTSYRAHTSCISEEEKYQKNLYKGKKGKNNRNNNNNNNNNNRNNKNTQPVKNLDLFSNKNTAQNKKNDNEPESTISQLKKFMDDKKRTREEEEKKEKESNKKQKTNDIKKLIKESIENNVSDKKEISLKKLIKTVTKDISEKAKDTKDVKKQVQKSINLIKSGDKIILKF</sequence>
<dbReference type="GO" id="GO:0006364">
    <property type="term" value="P:rRNA processing"/>
    <property type="evidence" value="ECO:0007669"/>
    <property type="project" value="TreeGrafter"/>
</dbReference>
<evidence type="ECO:0000313" key="12">
    <source>
        <dbReference type="Proteomes" id="UP000193944"/>
    </source>
</evidence>
<evidence type="ECO:0000256" key="8">
    <source>
        <dbReference type="PROSITE-ProRule" id="PRU01145"/>
    </source>
</evidence>
<protein>
    <submittedName>
        <fullName evidence="11">Zf-LYAR-domain-containing protein</fullName>
    </submittedName>
</protein>
<feature type="compositionally biased region" description="Basic and acidic residues" evidence="9">
    <location>
        <begin position="120"/>
        <end position="146"/>
    </location>
</feature>
<evidence type="ECO:0000259" key="10">
    <source>
        <dbReference type="Pfam" id="PF08790"/>
    </source>
</evidence>
<dbReference type="PANTHER" id="PTHR13100:SF10">
    <property type="entry name" value="CELL GROWTH-REGULATING NUCLEOLAR PROTEIN"/>
    <property type="match status" value="1"/>
</dbReference>
<gene>
    <name evidence="11" type="ORF">BCR32DRAFT_290578</name>
</gene>
<dbReference type="Pfam" id="PF08790">
    <property type="entry name" value="zf-LYAR"/>
    <property type="match status" value="1"/>
</dbReference>
<dbReference type="PANTHER" id="PTHR13100">
    <property type="entry name" value="CELL GROWTH-REGULATING NUCLEOLAR PROTEIN LYAR"/>
    <property type="match status" value="1"/>
</dbReference>
<feature type="compositionally biased region" description="Low complexity" evidence="9">
    <location>
        <begin position="70"/>
        <end position="86"/>
    </location>
</feature>
<dbReference type="PROSITE" id="PS51804">
    <property type="entry name" value="ZF_C2HC_LYAR"/>
    <property type="match status" value="2"/>
</dbReference>
<evidence type="ECO:0000256" key="7">
    <source>
        <dbReference type="ARBA" id="ARBA00061084"/>
    </source>
</evidence>
<dbReference type="Gene3D" id="3.30.1490.490">
    <property type="match status" value="1"/>
</dbReference>
<evidence type="ECO:0000256" key="4">
    <source>
        <dbReference type="ARBA" id="ARBA00022771"/>
    </source>
</evidence>
<comment type="caution">
    <text evidence="11">The sequence shown here is derived from an EMBL/GenBank/DDBJ whole genome shotgun (WGS) entry which is preliminary data.</text>
</comment>
<dbReference type="OrthoDB" id="21474at2759"/>
<dbReference type="GO" id="GO:0005730">
    <property type="term" value="C:nucleolus"/>
    <property type="evidence" value="ECO:0007669"/>
    <property type="project" value="TreeGrafter"/>
</dbReference>
<dbReference type="InterPro" id="IPR014898">
    <property type="entry name" value="Znf_C2H2_LYAR"/>
</dbReference>
<reference evidence="11 12" key="1">
    <citation type="submission" date="2016-08" db="EMBL/GenBank/DDBJ databases">
        <title>A Parts List for Fungal Cellulosomes Revealed by Comparative Genomics.</title>
        <authorList>
            <consortium name="DOE Joint Genome Institute"/>
            <person name="Haitjema C.H."/>
            <person name="Gilmore S.P."/>
            <person name="Henske J.K."/>
            <person name="Solomon K.V."/>
            <person name="De Groot R."/>
            <person name="Kuo A."/>
            <person name="Mondo S.J."/>
            <person name="Salamov A.A."/>
            <person name="Labutti K."/>
            <person name="Zhao Z."/>
            <person name="Chiniquy J."/>
            <person name="Barry K."/>
            <person name="Brewer H.M."/>
            <person name="Purvine S.O."/>
            <person name="Wright A.T."/>
            <person name="Boxma B."/>
            <person name="Van Alen T."/>
            <person name="Hackstein J.H."/>
            <person name="Baker S.E."/>
            <person name="Grigoriev I.V."/>
            <person name="O'Malley M.A."/>
        </authorList>
    </citation>
    <scope>NUCLEOTIDE SEQUENCE [LARGE SCALE GENOMIC DNA]</scope>
    <source>
        <strain evidence="11 12">S4</strain>
    </source>
</reference>
<proteinExistence type="inferred from homology"/>
<reference evidence="11 12" key="2">
    <citation type="submission" date="2016-08" db="EMBL/GenBank/DDBJ databases">
        <title>Pervasive Adenine N6-methylation of Active Genes in Fungi.</title>
        <authorList>
            <consortium name="DOE Joint Genome Institute"/>
            <person name="Mondo S.J."/>
            <person name="Dannebaum R.O."/>
            <person name="Kuo R.C."/>
            <person name="Labutti K."/>
            <person name="Haridas S."/>
            <person name="Kuo A."/>
            <person name="Salamov A."/>
            <person name="Ahrendt S.R."/>
            <person name="Lipzen A."/>
            <person name="Sullivan W."/>
            <person name="Andreopoulos W.B."/>
            <person name="Clum A."/>
            <person name="Lindquist E."/>
            <person name="Daum C."/>
            <person name="Ramamoorthy G.K."/>
            <person name="Gryganskyi A."/>
            <person name="Culley D."/>
            <person name="Magnuson J.K."/>
            <person name="James T.Y."/>
            <person name="O'Malley M.A."/>
            <person name="Stajich J.E."/>
            <person name="Spatafora J.W."/>
            <person name="Visel A."/>
            <person name="Grigoriev I.V."/>
        </authorList>
    </citation>
    <scope>NUCLEOTIDE SEQUENCE [LARGE SCALE GENOMIC DNA]</scope>
    <source>
        <strain evidence="11 12">S4</strain>
    </source>
</reference>
<dbReference type="EMBL" id="MCFG01000033">
    <property type="protein sequence ID" value="ORX85593.1"/>
    <property type="molecule type" value="Genomic_DNA"/>
</dbReference>
<evidence type="ECO:0000256" key="1">
    <source>
        <dbReference type="ARBA" id="ARBA00004123"/>
    </source>
</evidence>
<keyword evidence="12" id="KW-1185">Reference proteome</keyword>
<evidence type="ECO:0000256" key="5">
    <source>
        <dbReference type="ARBA" id="ARBA00022833"/>
    </source>
</evidence>
<dbReference type="GO" id="GO:0000122">
    <property type="term" value="P:negative regulation of transcription by RNA polymerase II"/>
    <property type="evidence" value="ECO:0007669"/>
    <property type="project" value="TreeGrafter"/>
</dbReference>
<dbReference type="SUPFAM" id="SSF57667">
    <property type="entry name" value="beta-beta-alpha zinc fingers"/>
    <property type="match status" value="2"/>
</dbReference>
<dbReference type="InterPro" id="IPR036236">
    <property type="entry name" value="Znf_C2H2_sf"/>
</dbReference>
<evidence type="ECO:0000313" key="11">
    <source>
        <dbReference type="EMBL" id="ORX85593.1"/>
    </source>
</evidence>
<feature type="compositionally biased region" description="Polar residues" evidence="9">
    <location>
        <begin position="87"/>
        <end position="104"/>
    </location>
</feature>
<comment type="subcellular location">
    <subcellularLocation>
        <location evidence="1">Nucleus</location>
    </subcellularLocation>
</comment>
<keyword evidence="6" id="KW-0539">Nucleus</keyword>
<feature type="domain" description="Zinc finger C2H2 LYAR-type" evidence="10">
    <location>
        <begin position="30"/>
        <end position="57"/>
    </location>
</feature>
<comment type="similarity">
    <text evidence="7">Belongs to the UPF0743 family.</text>
</comment>
<organism evidence="11 12">
    <name type="scientific">Anaeromyces robustus</name>
    <dbReference type="NCBI Taxonomy" id="1754192"/>
    <lineage>
        <taxon>Eukaryota</taxon>
        <taxon>Fungi</taxon>
        <taxon>Fungi incertae sedis</taxon>
        <taxon>Chytridiomycota</taxon>
        <taxon>Chytridiomycota incertae sedis</taxon>
        <taxon>Neocallimastigomycetes</taxon>
        <taxon>Neocallimastigales</taxon>
        <taxon>Neocallimastigaceae</taxon>
        <taxon>Anaeromyces</taxon>
    </lineage>
</organism>
<evidence type="ECO:0000256" key="9">
    <source>
        <dbReference type="SAM" id="MobiDB-lite"/>
    </source>
</evidence>